<reference evidence="2" key="1">
    <citation type="journal article" date="2021" name="PeerJ">
        <title>Extensive microbial diversity within the chicken gut microbiome revealed by metagenomics and culture.</title>
        <authorList>
            <person name="Gilroy R."/>
            <person name="Ravi A."/>
            <person name="Getino M."/>
            <person name="Pursley I."/>
            <person name="Horton D.L."/>
            <person name="Alikhan N.F."/>
            <person name="Baker D."/>
            <person name="Gharbi K."/>
            <person name="Hall N."/>
            <person name="Watson M."/>
            <person name="Adriaenssens E.M."/>
            <person name="Foster-Nyarko E."/>
            <person name="Jarju S."/>
            <person name="Secka A."/>
            <person name="Antonio M."/>
            <person name="Oren A."/>
            <person name="Chaudhuri R.R."/>
            <person name="La Ragione R."/>
            <person name="Hildebrand F."/>
            <person name="Pallen M.J."/>
        </authorList>
    </citation>
    <scope>NUCLEOTIDE SEQUENCE</scope>
    <source>
        <strain evidence="2">8470</strain>
    </source>
</reference>
<evidence type="ECO:0000256" key="1">
    <source>
        <dbReference type="SAM" id="Phobius"/>
    </source>
</evidence>
<keyword evidence="1" id="KW-0812">Transmembrane</keyword>
<gene>
    <name evidence="2" type="ORF">H9928_04300</name>
</gene>
<comment type="caution">
    <text evidence="2">The sequence shown here is derived from an EMBL/GenBank/DDBJ whole genome shotgun (WGS) entry which is preliminary data.</text>
</comment>
<reference evidence="2" key="2">
    <citation type="submission" date="2021-04" db="EMBL/GenBank/DDBJ databases">
        <authorList>
            <person name="Gilroy R."/>
        </authorList>
    </citation>
    <scope>NUCLEOTIDE SEQUENCE</scope>
    <source>
        <strain evidence="2">8470</strain>
    </source>
</reference>
<dbReference type="AlphaFoldDB" id="A0A948TM36"/>
<keyword evidence="1" id="KW-1133">Transmembrane helix</keyword>
<protein>
    <recommendedName>
        <fullName evidence="4">Transmembrane protein</fullName>
    </recommendedName>
</protein>
<organism evidence="2 3">
    <name type="scientific">Candidatus Phocaeicola excrementipullorum</name>
    <dbReference type="NCBI Taxonomy" id="2838731"/>
    <lineage>
        <taxon>Bacteria</taxon>
        <taxon>Pseudomonadati</taxon>
        <taxon>Bacteroidota</taxon>
        <taxon>Bacteroidia</taxon>
        <taxon>Bacteroidales</taxon>
        <taxon>Bacteroidaceae</taxon>
        <taxon>Phocaeicola</taxon>
    </lineage>
</organism>
<feature type="transmembrane region" description="Helical" evidence="1">
    <location>
        <begin position="12"/>
        <end position="39"/>
    </location>
</feature>
<evidence type="ECO:0000313" key="2">
    <source>
        <dbReference type="EMBL" id="MBU3855774.1"/>
    </source>
</evidence>
<dbReference type="EMBL" id="JAHLFJ010000043">
    <property type="protein sequence ID" value="MBU3855774.1"/>
    <property type="molecule type" value="Genomic_DNA"/>
</dbReference>
<name>A0A948TM36_9BACT</name>
<dbReference type="Proteomes" id="UP000784286">
    <property type="component" value="Unassembled WGS sequence"/>
</dbReference>
<keyword evidence="1" id="KW-0472">Membrane</keyword>
<proteinExistence type="predicted"/>
<evidence type="ECO:0000313" key="3">
    <source>
        <dbReference type="Proteomes" id="UP000784286"/>
    </source>
</evidence>
<evidence type="ECO:0008006" key="4">
    <source>
        <dbReference type="Google" id="ProtNLM"/>
    </source>
</evidence>
<accession>A0A948TM36</accession>
<feature type="transmembrane region" description="Helical" evidence="1">
    <location>
        <begin position="51"/>
        <end position="73"/>
    </location>
</feature>
<sequence>MKRNILITMGILILTGFAVQGFVGAIGGLFLTTLVGIVYGTAKKDKKLVKWSASALLITIFCTMICYFCIMALNGGHPAKGM</sequence>